<keyword evidence="9" id="KW-0472">Membrane</keyword>
<dbReference type="EMBL" id="CP027753">
    <property type="protein sequence ID" value="AZE50352.1"/>
    <property type="molecule type" value="Genomic_DNA"/>
</dbReference>
<evidence type="ECO:0000256" key="2">
    <source>
        <dbReference type="ARBA" id="ARBA00004442"/>
    </source>
</evidence>
<proteinExistence type="inferred from homology"/>
<feature type="domain" description="Trimeric autotransporter adhesin YadA-like C-terminal membrane anchor" evidence="11">
    <location>
        <begin position="215"/>
        <end position="275"/>
    </location>
</feature>
<protein>
    <recommendedName>
        <fullName evidence="16">Cell surface protein</fullName>
    </recommendedName>
</protein>
<dbReference type="InterPro" id="IPR008635">
    <property type="entry name" value="Coiled_stalk_dom"/>
</dbReference>
<evidence type="ECO:0000256" key="4">
    <source>
        <dbReference type="ARBA" id="ARBA00022448"/>
    </source>
</evidence>
<evidence type="ECO:0000256" key="10">
    <source>
        <dbReference type="ARBA" id="ARBA00023237"/>
    </source>
</evidence>
<dbReference type="InterPro" id="IPR045584">
    <property type="entry name" value="Pilin-like"/>
</dbReference>
<keyword evidence="6" id="KW-0812">Transmembrane</keyword>
<gene>
    <name evidence="14" type="ORF">C4K04_4697</name>
</gene>
<organism evidence="14 15">
    <name type="scientific">Pseudomonas chlororaphis</name>
    <dbReference type="NCBI Taxonomy" id="587753"/>
    <lineage>
        <taxon>Bacteria</taxon>
        <taxon>Pseudomonadati</taxon>
        <taxon>Pseudomonadota</taxon>
        <taxon>Gammaproteobacteria</taxon>
        <taxon>Pseudomonadales</taxon>
        <taxon>Pseudomonadaceae</taxon>
        <taxon>Pseudomonas</taxon>
    </lineage>
</organism>
<evidence type="ECO:0000259" key="12">
    <source>
        <dbReference type="Pfam" id="PF05658"/>
    </source>
</evidence>
<dbReference type="Gene3D" id="3.30.1300.30">
    <property type="entry name" value="GSPII I/J protein-like"/>
    <property type="match status" value="1"/>
</dbReference>
<accession>A0A3G7TVC4</accession>
<comment type="subcellular location">
    <subcellularLocation>
        <location evidence="2">Cell outer membrane</location>
    </subcellularLocation>
    <subcellularLocation>
        <location evidence="1">Cell surface</location>
    </subcellularLocation>
</comment>
<dbReference type="GO" id="GO:0009986">
    <property type="term" value="C:cell surface"/>
    <property type="evidence" value="ECO:0007669"/>
    <property type="project" value="UniProtKB-SubCell"/>
</dbReference>
<evidence type="ECO:0000256" key="1">
    <source>
        <dbReference type="ARBA" id="ARBA00004241"/>
    </source>
</evidence>
<evidence type="ECO:0000259" key="13">
    <source>
        <dbReference type="Pfam" id="PF05662"/>
    </source>
</evidence>
<feature type="domain" description="Trimeric autotransporter adhesin YadA-like stalk" evidence="13">
    <location>
        <begin position="153"/>
        <end position="188"/>
    </location>
</feature>
<dbReference type="Pfam" id="PF05658">
    <property type="entry name" value="YadA_head"/>
    <property type="match status" value="2"/>
</dbReference>
<dbReference type="Gene3D" id="2.150.10.10">
    <property type="entry name" value="Serralysin-like metalloprotease, C-terminal"/>
    <property type="match status" value="1"/>
</dbReference>
<reference evidence="14 15" key="1">
    <citation type="submission" date="2018-03" db="EMBL/GenBank/DDBJ databases">
        <title>Diversity of phytobeneficial traits revealed by whole-genome analysis of worldwide-isolated phenazine-producing Pseudomonas spp.</title>
        <authorList>
            <person name="Biessy A."/>
            <person name="Novinscak A."/>
            <person name="Blom J."/>
            <person name="Leger G."/>
            <person name="Thomashow L.S."/>
            <person name="Cazorla F.M."/>
            <person name="Josic D."/>
            <person name="Filion M."/>
        </authorList>
    </citation>
    <scope>NUCLEOTIDE SEQUENCE [LARGE SCALE GENOMIC DNA]</scope>
    <source>
        <strain evidence="14 15">B25</strain>
    </source>
</reference>
<comment type="similarity">
    <text evidence="3">Belongs to the autotransporter-2 (AT-2) (TC 1.B.40) family.</text>
</comment>
<dbReference type="Gene3D" id="1.20.5.170">
    <property type="match status" value="1"/>
</dbReference>
<evidence type="ECO:0000256" key="6">
    <source>
        <dbReference type="ARBA" id="ARBA00022692"/>
    </source>
</evidence>
<dbReference type="AlphaFoldDB" id="A0A3G7TVC4"/>
<dbReference type="InterPro" id="IPR011049">
    <property type="entry name" value="Serralysin-like_metalloprot_C"/>
</dbReference>
<dbReference type="Pfam" id="PF05662">
    <property type="entry name" value="YadA_stalk"/>
    <property type="match status" value="2"/>
</dbReference>
<dbReference type="Proteomes" id="UP000268048">
    <property type="component" value="Chromosome"/>
</dbReference>
<evidence type="ECO:0000313" key="15">
    <source>
        <dbReference type="Proteomes" id="UP000268048"/>
    </source>
</evidence>
<evidence type="ECO:0000256" key="7">
    <source>
        <dbReference type="ARBA" id="ARBA00022729"/>
    </source>
</evidence>
<keyword evidence="8" id="KW-0653">Protein transport</keyword>
<dbReference type="SUPFAM" id="SSF54523">
    <property type="entry name" value="Pili subunits"/>
    <property type="match status" value="1"/>
</dbReference>
<keyword evidence="10" id="KW-0998">Cell outer membrane</keyword>
<keyword evidence="4" id="KW-0813">Transport</keyword>
<dbReference type="RefSeq" id="WP_277424747.1">
    <property type="nucleotide sequence ID" value="NZ_CP027753.1"/>
</dbReference>
<dbReference type="GO" id="GO:0009279">
    <property type="term" value="C:cell outer membrane"/>
    <property type="evidence" value="ECO:0007669"/>
    <property type="project" value="UniProtKB-SubCell"/>
</dbReference>
<dbReference type="InterPro" id="IPR005594">
    <property type="entry name" value="YadA_C"/>
</dbReference>
<evidence type="ECO:0000256" key="9">
    <source>
        <dbReference type="ARBA" id="ARBA00023136"/>
    </source>
</evidence>
<evidence type="ECO:0000256" key="8">
    <source>
        <dbReference type="ARBA" id="ARBA00022927"/>
    </source>
</evidence>
<evidence type="ECO:0000256" key="3">
    <source>
        <dbReference type="ARBA" id="ARBA00005848"/>
    </source>
</evidence>
<evidence type="ECO:0008006" key="16">
    <source>
        <dbReference type="Google" id="ProtNLM"/>
    </source>
</evidence>
<sequence>MTLISNNGVNVSNSKIFNLSPGNLSSTSTDAVNGSQLFATNQALTSIGGRVTTLESNINNNPNNGTVKYFHANSTQADSVASGTNSVAAGAGSVASGNNSAALGTNAQATGANAVAIGTGARATANNSTALGTNSVTNRENSVSVGAVGSERQITNVAAATQGTDAVNFDQLTKSVFNANAYTDQRFSELKHDLKEQDDTLSAGIAGAMAMASLPQPYSPSASMTSIGAANYRGQSALSFGVSRISDNGRWVSKLQASTNTQGDAGISVGAGYQW</sequence>
<dbReference type="SUPFAM" id="SSF101967">
    <property type="entry name" value="Adhesin YadA, collagen-binding domain"/>
    <property type="match status" value="2"/>
</dbReference>
<evidence type="ECO:0000259" key="11">
    <source>
        <dbReference type="Pfam" id="PF03895"/>
    </source>
</evidence>
<keyword evidence="7" id="KW-0732">Signal</keyword>
<dbReference type="Pfam" id="PF03895">
    <property type="entry name" value="YadA_anchor"/>
    <property type="match status" value="1"/>
</dbReference>
<feature type="domain" description="Trimeric autotransporter adhesin YadA-like head" evidence="12">
    <location>
        <begin position="123"/>
        <end position="147"/>
    </location>
</feature>
<feature type="domain" description="Trimeric autotransporter adhesin YadA-like stalk" evidence="13">
    <location>
        <begin position="15"/>
        <end position="59"/>
    </location>
</feature>
<feature type="domain" description="Trimeric autotransporter adhesin YadA-like head" evidence="12">
    <location>
        <begin position="95"/>
        <end position="121"/>
    </location>
</feature>
<evidence type="ECO:0000256" key="5">
    <source>
        <dbReference type="ARBA" id="ARBA00022452"/>
    </source>
</evidence>
<keyword evidence="5" id="KW-1134">Transmembrane beta strand</keyword>
<dbReference type="GO" id="GO:0015031">
    <property type="term" value="P:protein transport"/>
    <property type="evidence" value="ECO:0007669"/>
    <property type="project" value="UniProtKB-KW"/>
</dbReference>
<name>A0A3G7TVC4_9PSED</name>
<evidence type="ECO:0000313" key="14">
    <source>
        <dbReference type="EMBL" id="AZE50352.1"/>
    </source>
</evidence>
<dbReference type="InterPro" id="IPR008640">
    <property type="entry name" value="Adhesin_Head_dom"/>
</dbReference>